<keyword evidence="2" id="KW-1185">Reference proteome</keyword>
<reference evidence="1 2" key="1">
    <citation type="submission" date="2016-10" db="EMBL/GenBank/DDBJ databases">
        <authorList>
            <person name="de Groot N.N."/>
        </authorList>
    </citation>
    <scope>NUCLEOTIDE SEQUENCE [LARGE SCALE GENOMIC DNA]</scope>
    <source>
        <strain evidence="1 2">DSM 19938</strain>
    </source>
</reference>
<gene>
    <name evidence="1" type="ORF">SAMN04487995_0058</name>
</gene>
<proteinExistence type="predicted"/>
<dbReference type="Proteomes" id="UP000199532">
    <property type="component" value="Unassembled WGS sequence"/>
</dbReference>
<organism evidence="1 2">
    <name type="scientific">Dyadobacter koreensis</name>
    <dbReference type="NCBI Taxonomy" id="408657"/>
    <lineage>
        <taxon>Bacteria</taxon>
        <taxon>Pseudomonadati</taxon>
        <taxon>Bacteroidota</taxon>
        <taxon>Cytophagia</taxon>
        <taxon>Cytophagales</taxon>
        <taxon>Spirosomataceae</taxon>
        <taxon>Dyadobacter</taxon>
    </lineage>
</organism>
<evidence type="ECO:0000313" key="2">
    <source>
        <dbReference type="Proteomes" id="UP000199532"/>
    </source>
</evidence>
<evidence type="ECO:0000313" key="1">
    <source>
        <dbReference type="EMBL" id="SEI37112.1"/>
    </source>
</evidence>
<evidence type="ECO:0008006" key="3">
    <source>
        <dbReference type="Google" id="ProtNLM"/>
    </source>
</evidence>
<protein>
    <recommendedName>
        <fullName evidence="3">Lipocalin-like domain-containing protein</fullName>
    </recommendedName>
</protein>
<dbReference type="EMBL" id="FNXY01000001">
    <property type="protein sequence ID" value="SEI37112.1"/>
    <property type="molecule type" value="Genomic_DNA"/>
</dbReference>
<sequence>MLILLFSGLILSCGRCGCEPGPEPDVLSGKWKWIKTTTPTRTLSQDSEGYTRTLDLQTGYGANVISINDTLQSEIFFIKILQEDVVDGVLKSRLIQYYNQIYIKYYFKPQRHNGRPDIEVSEMMFKDYDPAADTIRHHYEFVKMC</sequence>
<name>A0A1H6QDK3_9BACT</name>
<accession>A0A1H6QDK3</accession>
<dbReference type="AlphaFoldDB" id="A0A1H6QDK3"/>